<reference evidence="13" key="1">
    <citation type="journal article" date="1996" name="J. Cell Biol.">
        <title>The absence of Pmp47, a putative yeast peroxisomal transporter, causes a defect in transport and folding of a specific matrix enzyme.</title>
        <authorList>
            <person name="Sakai Y."/>
            <person name="Saiganji A."/>
            <person name="Yurimoto H."/>
            <person name="Takabe K."/>
            <person name="Saiki H."/>
            <person name="Kato N."/>
        </authorList>
    </citation>
    <scope>NUCLEOTIDE SEQUENCE</scope>
    <source>
        <strain evidence="13">S2</strain>
    </source>
</reference>
<dbReference type="GO" id="GO:0015228">
    <property type="term" value="F:coenzyme A transmembrane transporter activity"/>
    <property type="evidence" value="ECO:0007669"/>
    <property type="project" value="TreeGrafter"/>
</dbReference>
<feature type="compositionally biased region" description="Polar residues" evidence="11">
    <location>
        <begin position="56"/>
        <end position="69"/>
    </location>
</feature>
<evidence type="ECO:0000256" key="1">
    <source>
        <dbReference type="ARBA" id="ARBA00004585"/>
    </source>
</evidence>
<evidence type="ECO:0000256" key="9">
    <source>
        <dbReference type="PROSITE-ProRule" id="PRU00282"/>
    </source>
</evidence>
<dbReference type="Gene3D" id="1.50.40.10">
    <property type="entry name" value="Mitochondrial carrier domain"/>
    <property type="match status" value="1"/>
</dbReference>
<dbReference type="AlphaFoldDB" id="Q00324"/>
<dbReference type="EMBL" id="U53145">
    <property type="protein sequence ID" value="AAC49383.1"/>
    <property type="molecule type" value="Genomic_DNA"/>
</dbReference>
<dbReference type="InterPro" id="IPR023395">
    <property type="entry name" value="MCP_dom_sf"/>
</dbReference>
<dbReference type="SUPFAM" id="SSF103506">
    <property type="entry name" value="Mitochondrial carrier"/>
    <property type="match status" value="1"/>
</dbReference>
<protein>
    <submittedName>
        <fullName evidence="13">Peroxisome membrane protein 47</fullName>
    </submittedName>
</protein>
<evidence type="ECO:0000256" key="3">
    <source>
        <dbReference type="ARBA" id="ARBA00022448"/>
    </source>
</evidence>
<dbReference type="PANTHER" id="PTHR45939:SF5">
    <property type="entry name" value="PEROXISOMAL MEMBRANE PROTEIN PMP34"/>
    <property type="match status" value="1"/>
</dbReference>
<proteinExistence type="inferred from homology"/>
<feature type="compositionally biased region" description="Basic and acidic residues" evidence="11">
    <location>
        <begin position="44"/>
        <end position="53"/>
    </location>
</feature>
<feature type="transmembrane region" description="Helical" evidence="12">
    <location>
        <begin position="91"/>
        <end position="113"/>
    </location>
</feature>
<dbReference type="Pfam" id="PF00153">
    <property type="entry name" value="Mito_carr"/>
    <property type="match status" value="3"/>
</dbReference>
<feature type="repeat" description="Solcar" evidence="9">
    <location>
        <begin position="6"/>
        <end position="120"/>
    </location>
</feature>
<dbReference type="GO" id="GO:0044610">
    <property type="term" value="F:FMN transmembrane transporter activity"/>
    <property type="evidence" value="ECO:0007669"/>
    <property type="project" value="TreeGrafter"/>
</dbReference>
<evidence type="ECO:0000256" key="7">
    <source>
        <dbReference type="ARBA" id="ARBA00023136"/>
    </source>
</evidence>
<comment type="subcellular location">
    <subcellularLocation>
        <location evidence="1">Peroxisome membrane</location>
        <topology evidence="1">Multi-pass membrane protein</topology>
    </subcellularLocation>
</comment>
<dbReference type="InterPro" id="IPR018108">
    <property type="entry name" value="MCP_transmembrane"/>
</dbReference>
<keyword evidence="4 9" id="KW-0812">Transmembrane</keyword>
<keyword evidence="7 9" id="KW-0472">Membrane</keyword>
<feature type="transmembrane region" description="Helical" evidence="12">
    <location>
        <begin position="203"/>
        <end position="224"/>
    </location>
</feature>
<dbReference type="GO" id="GO:0051724">
    <property type="term" value="F:NAD transmembrane transporter activity"/>
    <property type="evidence" value="ECO:0007669"/>
    <property type="project" value="TreeGrafter"/>
</dbReference>
<keyword evidence="6 12" id="KW-1133">Transmembrane helix</keyword>
<evidence type="ECO:0000256" key="12">
    <source>
        <dbReference type="SAM" id="Phobius"/>
    </source>
</evidence>
<dbReference type="GO" id="GO:0015230">
    <property type="term" value="F:FAD transmembrane transporter activity"/>
    <property type="evidence" value="ECO:0007669"/>
    <property type="project" value="TreeGrafter"/>
</dbReference>
<accession>Q00324</accession>
<evidence type="ECO:0000256" key="8">
    <source>
        <dbReference type="ARBA" id="ARBA00023140"/>
    </source>
</evidence>
<keyword evidence="5" id="KW-0677">Repeat</keyword>
<dbReference type="GO" id="GO:0005778">
    <property type="term" value="C:peroxisomal membrane"/>
    <property type="evidence" value="ECO:0007669"/>
    <property type="project" value="UniProtKB-SubCell"/>
</dbReference>
<evidence type="ECO:0000256" key="2">
    <source>
        <dbReference type="ARBA" id="ARBA00006375"/>
    </source>
</evidence>
<evidence type="ECO:0000256" key="10">
    <source>
        <dbReference type="RuleBase" id="RU000488"/>
    </source>
</evidence>
<evidence type="ECO:0000313" key="13">
    <source>
        <dbReference type="EMBL" id="AAC49383.1"/>
    </source>
</evidence>
<feature type="transmembrane region" description="Helical" evidence="12">
    <location>
        <begin position="12"/>
        <end position="34"/>
    </location>
</feature>
<evidence type="ECO:0000256" key="6">
    <source>
        <dbReference type="ARBA" id="ARBA00022989"/>
    </source>
</evidence>
<comment type="similarity">
    <text evidence="2 10">Belongs to the mitochondrial carrier (TC 2.A.29) family.</text>
</comment>
<feature type="repeat" description="Solcar" evidence="9">
    <location>
        <begin position="142"/>
        <end position="230"/>
    </location>
</feature>
<evidence type="ECO:0000256" key="11">
    <source>
        <dbReference type="SAM" id="MobiDB-lite"/>
    </source>
</evidence>
<feature type="region of interest" description="Disordered" evidence="11">
    <location>
        <begin position="44"/>
        <end position="69"/>
    </location>
</feature>
<dbReference type="PROSITE" id="PS50920">
    <property type="entry name" value="SOLCAR"/>
    <property type="match status" value="3"/>
</dbReference>
<organism evidence="13">
    <name type="scientific">Candida boidinii</name>
    <name type="common">Yeast</name>
    <dbReference type="NCBI Taxonomy" id="5477"/>
    <lineage>
        <taxon>Eukaryota</taxon>
        <taxon>Fungi</taxon>
        <taxon>Dikarya</taxon>
        <taxon>Ascomycota</taxon>
        <taxon>Saccharomycotina</taxon>
        <taxon>Pichiomycetes</taxon>
        <taxon>Pichiales</taxon>
        <taxon>Pichiaceae</taxon>
        <taxon>Ogataea</taxon>
        <taxon>Ogataea/Candida clade</taxon>
    </lineage>
</organism>
<feature type="region of interest" description="Disordered" evidence="11">
    <location>
        <begin position="274"/>
        <end position="305"/>
    </location>
</feature>
<keyword evidence="3 10" id="KW-0813">Transport</keyword>
<keyword evidence="8" id="KW-0576">Peroxisome</keyword>
<feature type="transmembrane region" description="Helical" evidence="12">
    <location>
        <begin position="244"/>
        <end position="263"/>
    </location>
</feature>
<evidence type="ECO:0000256" key="5">
    <source>
        <dbReference type="ARBA" id="ARBA00022737"/>
    </source>
</evidence>
<feature type="repeat" description="Solcar" evidence="9">
    <location>
        <begin position="239"/>
        <end position="369"/>
    </location>
</feature>
<name>Q00324_CANBO</name>
<dbReference type="GO" id="GO:0015217">
    <property type="term" value="F:ADP transmembrane transporter activity"/>
    <property type="evidence" value="ECO:0007669"/>
    <property type="project" value="TreeGrafter"/>
</dbReference>
<evidence type="ECO:0000256" key="4">
    <source>
        <dbReference type="ARBA" id="ARBA00022692"/>
    </source>
</evidence>
<dbReference type="GO" id="GO:0005347">
    <property type="term" value="F:ATP transmembrane transporter activity"/>
    <property type="evidence" value="ECO:0007669"/>
    <property type="project" value="TreeGrafter"/>
</dbReference>
<dbReference type="InterPro" id="IPR052217">
    <property type="entry name" value="Mito/Peroxisomal_Carrier"/>
</dbReference>
<gene>
    <name evidence="13" type="primary">Pmp47</name>
</gene>
<sequence length="419" mass="46746">MSSREYDDLSHAFAGAGGGLLSMTLTYPLVTLTTHAQTMVRLKKNEEEEKENSNEDGSLSPKSSNTSNISQKKISQFEILKKILKDQGAKGLYNGLESALFGIAVTNFVYYYFYELTGKTLSRRSNPQTTSGSKKVTLKKGLSVWQSMAAGAVAGTISRVATNPIWVANTRMTILSKNQGKLGKLNTIEAIIYILKNEGWQKLFTGIVPALFLVLNPIIQYTIFEQLKSFIVKIKKRNVTPVDALLLGAFGKLIATIITYPYITLRSRMHVKSMTENNEDSEKERTDSVQSLPEDGSDEDNSKENPYAETINKIISKLPSPIVSMFTIGYKMYKEEGVSSFYRGLSVKLLQSILNAAFLFYFKEELLILSDGIIKSTKRVTGLANNPYNAKDVIHSFEKALCMRNPRSRTTTVPQTNEE</sequence>
<dbReference type="PANTHER" id="PTHR45939">
    <property type="entry name" value="PEROXISOMAL MEMBRANE PROTEIN PMP34-RELATED"/>
    <property type="match status" value="1"/>
</dbReference>
<dbReference type="GO" id="GO:0080122">
    <property type="term" value="F:AMP transmembrane transporter activity"/>
    <property type="evidence" value="ECO:0007669"/>
    <property type="project" value="TreeGrafter"/>
</dbReference>